<proteinExistence type="predicted"/>
<dbReference type="EMBL" id="JBBNAF010000006">
    <property type="protein sequence ID" value="KAK9134646.1"/>
    <property type="molecule type" value="Genomic_DNA"/>
</dbReference>
<reference evidence="2 3" key="1">
    <citation type="submission" date="2024-01" db="EMBL/GenBank/DDBJ databases">
        <title>Genome assemblies of Stephania.</title>
        <authorList>
            <person name="Yang L."/>
        </authorList>
    </citation>
    <scope>NUCLEOTIDE SEQUENCE [LARGE SCALE GENOMIC DNA]</scope>
    <source>
        <strain evidence="2">YNDBR</strain>
        <tissue evidence="2">Leaf</tissue>
    </source>
</reference>
<organism evidence="2 3">
    <name type="scientific">Stephania yunnanensis</name>
    <dbReference type="NCBI Taxonomy" id="152371"/>
    <lineage>
        <taxon>Eukaryota</taxon>
        <taxon>Viridiplantae</taxon>
        <taxon>Streptophyta</taxon>
        <taxon>Embryophyta</taxon>
        <taxon>Tracheophyta</taxon>
        <taxon>Spermatophyta</taxon>
        <taxon>Magnoliopsida</taxon>
        <taxon>Ranunculales</taxon>
        <taxon>Menispermaceae</taxon>
        <taxon>Menispermoideae</taxon>
        <taxon>Cissampelideae</taxon>
        <taxon>Stephania</taxon>
    </lineage>
</organism>
<accession>A0AAP0JIF1</accession>
<gene>
    <name evidence="2" type="ORF">Syun_013976</name>
</gene>
<dbReference type="Proteomes" id="UP001420932">
    <property type="component" value="Unassembled WGS sequence"/>
</dbReference>
<evidence type="ECO:0000313" key="3">
    <source>
        <dbReference type="Proteomes" id="UP001420932"/>
    </source>
</evidence>
<dbReference type="AlphaFoldDB" id="A0AAP0JIF1"/>
<protein>
    <submittedName>
        <fullName evidence="2">Uncharacterized protein</fullName>
    </submittedName>
</protein>
<comment type="caution">
    <text evidence="2">The sequence shown here is derived from an EMBL/GenBank/DDBJ whole genome shotgun (WGS) entry which is preliminary data.</text>
</comment>
<evidence type="ECO:0000313" key="2">
    <source>
        <dbReference type="EMBL" id="KAK9134646.1"/>
    </source>
</evidence>
<name>A0AAP0JIF1_9MAGN</name>
<feature type="region of interest" description="Disordered" evidence="1">
    <location>
        <begin position="47"/>
        <end position="70"/>
    </location>
</feature>
<sequence>MENQSRRSKSRMHGTKGMVALALGVSQGQIQEFVEVRAHILDRRWETRLGPRKKTTWEPSPSQEYPKVGA</sequence>
<evidence type="ECO:0000256" key="1">
    <source>
        <dbReference type="SAM" id="MobiDB-lite"/>
    </source>
</evidence>
<keyword evidence="3" id="KW-1185">Reference proteome</keyword>